<dbReference type="PROSITE" id="PS50879">
    <property type="entry name" value="RNASE_H_1"/>
    <property type="match status" value="1"/>
</dbReference>
<evidence type="ECO:0000256" key="1">
    <source>
        <dbReference type="SAM" id="MobiDB-lite"/>
    </source>
</evidence>
<dbReference type="GO" id="GO:0015074">
    <property type="term" value="P:DNA integration"/>
    <property type="evidence" value="ECO:0007669"/>
    <property type="project" value="InterPro"/>
</dbReference>
<gene>
    <name evidence="4" type="ORF">RJ639_014980</name>
</gene>
<dbReference type="InterPro" id="IPR012337">
    <property type="entry name" value="RNaseH-like_sf"/>
</dbReference>
<dbReference type="GO" id="GO:0003676">
    <property type="term" value="F:nucleic acid binding"/>
    <property type="evidence" value="ECO:0007669"/>
    <property type="project" value="InterPro"/>
</dbReference>
<feature type="region of interest" description="Disordered" evidence="1">
    <location>
        <begin position="1"/>
        <end position="22"/>
    </location>
</feature>
<dbReference type="CDD" id="cd09279">
    <property type="entry name" value="RNase_HI_like"/>
    <property type="match status" value="1"/>
</dbReference>
<feature type="domain" description="Integrase catalytic" evidence="3">
    <location>
        <begin position="307"/>
        <end position="467"/>
    </location>
</feature>
<evidence type="ECO:0000259" key="3">
    <source>
        <dbReference type="PROSITE" id="PS50994"/>
    </source>
</evidence>
<reference evidence="4" key="1">
    <citation type="submission" date="2022-12" db="EMBL/GenBank/DDBJ databases">
        <title>Draft genome assemblies for two species of Escallonia (Escalloniales).</title>
        <authorList>
            <person name="Chanderbali A."/>
            <person name="Dervinis C."/>
            <person name="Anghel I."/>
            <person name="Soltis D."/>
            <person name="Soltis P."/>
            <person name="Zapata F."/>
        </authorList>
    </citation>
    <scope>NUCLEOTIDE SEQUENCE</scope>
    <source>
        <strain evidence="4">UCBG64.0493</strain>
        <tissue evidence="4">Leaf</tissue>
    </source>
</reference>
<dbReference type="PANTHER" id="PTHR48475:SF1">
    <property type="entry name" value="RNASE H TYPE-1 DOMAIN-CONTAINING PROTEIN"/>
    <property type="match status" value="1"/>
</dbReference>
<dbReference type="InterPro" id="IPR041588">
    <property type="entry name" value="Integrase_H2C2"/>
</dbReference>
<dbReference type="Gene3D" id="3.30.420.10">
    <property type="entry name" value="Ribonuclease H-like superfamily/Ribonuclease H"/>
    <property type="match status" value="2"/>
</dbReference>
<evidence type="ECO:0000313" key="4">
    <source>
        <dbReference type="EMBL" id="KAK3009046.1"/>
    </source>
</evidence>
<proteinExistence type="predicted"/>
<dbReference type="Gene3D" id="1.10.340.70">
    <property type="match status" value="1"/>
</dbReference>
<comment type="caution">
    <text evidence="4">The sequence shown here is derived from an EMBL/GenBank/DDBJ whole genome shotgun (WGS) entry which is preliminary data.</text>
</comment>
<sequence>MYFDGALRSPDGEKQNDPRNNHSGIRIVFVTPEGGIILHSFSLTEGCSNNEVEYEAIIMGLELSLEVLIDDLTIYGDSELIIKQLKGEYQIKKPNLLPYYERADYLLSKFLKLQIRHVRRGVNSRAEALASLAASLGLSKNEEMTIIVGARRILQPYEKVAVDVQMEEVLTMSERLEGQDDPLDWRRPFMEYLQEGRLPDDRAKRAEVQRRSVQFVMRKDTLYKRSLDGMLLRCIAKDEVEEVMKEVHSKTCGSHQSGPKLQMQIKRLGYYWPTMIADCIGFAKRCQACQFHGDFTHSPPEPLHFTVCSWPFAAWGMDVIGPFAPPSSRGHQYILVAIDYFSKWAEAVALRDVKQDTIAGFIRTHIIYRFGVPESIIVDNAKYFKEGELYKLYAKYNIKYNHSSKYHAPANGLAEAFNKTLCKILKKMVDKNKRSWNERLFEALWAYRTTFRTPTRATPYALVFGSKAVLPLEVQIPSLRVAIQESLTDEESVQIRLTKLESLDEKRLIAQQSLEMYQQRMKSAVI</sequence>
<dbReference type="AlphaFoldDB" id="A0AA89AQU8"/>
<dbReference type="Proteomes" id="UP001188597">
    <property type="component" value="Unassembled WGS sequence"/>
</dbReference>
<dbReference type="InterPro" id="IPR002156">
    <property type="entry name" value="RNaseH_domain"/>
</dbReference>
<keyword evidence="5" id="KW-1185">Reference proteome</keyword>
<dbReference type="Pfam" id="PF00665">
    <property type="entry name" value="rve"/>
    <property type="match status" value="1"/>
</dbReference>
<dbReference type="PROSITE" id="PS50994">
    <property type="entry name" value="INTEGRASE"/>
    <property type="match status" value="1"/>
</dbReference>
<dbReference type="InterPro" id="IPR001584">
    <property type="entry name" value="Integrase_cat-core"/>
</dbReference>
<protein>
    <submittedName>
        <fullName evidence="4">Uncharacterized protein</fullName>
    </submittedName>
</protein>
<dbReference type="PANTHER" id="PTHR48475">
    <property type="entry name" value="RIBONUCLEASE H"/>
    <property type="match status" value="1"/>
</dbReference>
<feature type="domain" description="RNase H type-1" evidence="2">
    <location>
        <begin position="1"/>
        <end position="139"/>
    </location>
</feature>
<evidence type="ECO:0000313" key="5">
    <source>
        <dbReference type="Proteomes" id="UP001188597"/>
    </source>
</evidence>
<dbReference type="SUPFAM" id="SSF53098">
    <property type="entry name" value="Ribonuclease H-like"/>
    <property type="match status" value="2"/>
</dbReference>
<evidence type="ECO:0000259" key="2">
    <source>
        <dbReference type="PROSITE" id="PS50879"/>
    </source>
</evidence>
<dbReference type="Pfam" id="PF13456">
    <property type="entry name" value="RVT_3"/>
    <property type="match status" value="1"/>
</dbReference>
<dbReference type="GO" id="GO:0004523">
    <property type="term" value="F:RNA-DNA hybrid ribonuclease activity"/>
    <property type="evidence" value="ECO:0007669"/>
    <property type="project" value="InterPro"/>
</dbReference>
<feature type="compositionally biased region" description="Basic and acidic residues" evidence="1">
    <location>
        <begin position="10"/>
        <end position="20"/>
    </location>
</feature>
<dbReference type="Pfam" id="PF17921">
    <property type="entry name" value="Integrase_H2C2"/>
    <property type="match status" value="1"/>
</dbReference>
<accession>A0AA89AQU8</accession>
<name>A0AA89AQU8_9ASTE</name>
<dbReference type="InterPro" id="IPR036397">
    <property type="entry name" value="RNaseH_sf"/>
</dbReference>
<dbReference type="EMBL" id="JAVXUP010001686">
    <property type="protein sequence ID" value="KAK3009046.1"/>
    <property type="molecule type" value="Genomic_DNA"/>
</dbReference>
<organism evidence="4 5">
    <name type="scientific">Escallonia herrerae</name>
    <dbReference type="NCBI Taxonomy" id="1293975"/>
    <lineage>
        <taxon>Eukaryota</taxon>
        <taxon>Viridiplantae</taxon>
        <taxon>Streptophyta</taxon>
        <taxon>Embryophyta</taxon>
        <taxon>Tracheophyta</taxon>
        <taxon>Spermatophyta</taxon>
        <taxon>Magnoliopsida</taxon>
        <taxon>eudicotyledons</taxon>
        <taxon>Gunneridae</taxon>
        <taxon>Pentapetalae</taxon>
        <taxon>asterids</taxon>
        <taxon>campanulids</taxon>
        <taxon>Escalloniales</taxon>
        <taxon>Escalloniaceae</taxon>
        <taxon>Escallonia</taxon>
    </lineage>
</organism>